<dbReference type="EMBL" id="BSRZ01000012">
    <property type="protein sequence ID" value="GLW66058.1"/>
    <property type="molecule type" value="Genomic_DNA"/>
</dbReference>
<protein>
    <submittedName>
        <fullName evidence="1">Uncharacterized protein</fullName>
    </submittedName>
</protein>
<accession>A0A9W6Q002</accession>
<reference evidence="1" key="1">
    <citation type="submission" date="2023-02" db="EMBL/GenBank/DDBJ databases">
        <title>Actinomadura rubrobrunea NBRC 14622.</title>
        <authorList>
            <person name="Ichikawa N."/>
            <person name="Sato H."/>
            <person name="Tonouchi N."/>
        </authorList>
    </citation>
    <scope>NUCLEOTIDE SEQUENCE</scope>
    <source>
        <strain evidence="1">NBRC 14622</strain>
    </source>
</reference>
<dbReference type="Proteomes" id="UP001165124">
    <property type="component" value="Unassembled WGS sequence"/>
</dbReference>
<dbReference type="AlphaFoldDB" id="A0A9W6Q002"/>
<keyword evidence="2" id="KW-1185">Reference proteome</keyword>
<name>A0A9W6Q002_9ACTN</name>
<evidence type="ECO:0000313" key="1">
    <source>
        <dbReference type="EMBL" id="GLW66058.1"/>
    </source>
</evidence>
<comment type="caution">
    <text evidence="1">The sequence shown here is derived from an EMBL/GenBank/DDBJ whole genome shotgun (WGS) entry which is preliminary data.</text>
</comment>
<organism evidence="1 2">
    <name type="scientific">Actinomadura rubrobrunea</name>
    <dbReference type="NCBI Taxonomy" id="115335"/>
    <lineage>
        <taxon>Bacteria</taxon>
        <taxon>Bacillati</taxon>
        <taxon>Actinomycetota</taxon>
        <taxon>Actinomycetes</taxon>
        <taxon>Streptosporangiales</taxon>
        <taxon>Thermomonosporaceae</taxon>
        <taxon>Actinomadura</taxon>
    </lineage>
</organism>
<evidence type="ECO:0000313" key="2">
    <source>
        <dbReference type="Proteomes" id="UP001165124"/>
    </source>
</evidence>
<sequence length="137" mass="15850">MELKGFRIVGFYREQGHFRGIDLPSIRDAAPDVRLDDLPRVHKYLTEAHWVTLVMEASEDLLAGELREGEPELAGGPSLHSDGTWVWPHDLAYYVRKYGLALPGDFLDHIRAQRYEPPELTRLQRMRLNQWAAHVYA</sequence>
<proteinExistence type="predicted"/>
<gene>
    <name evidence="1" type="ORF">Arub01_43020</name>
</gene>
<dbReference type="RefSeq" id="WP_067909528.1">
    <property type="nucleotide sequence ID" value="NZ_BSRZ01000012.1"/>
</dbReference>